<dbReference type="Proteomes" id="UP000800035">
    <property type="component" value="Unassembled WGS sequence"/>
</dbReference>
<evidence type="ECO:0000313" key="1">
    <source>
        <dbReference type="EMBL" id="KAF1948359.1"/>
    </source>
</evidence>
<evidence type="ECO:0000313" key="2">
    <source>
        <dbReference type="Proteomes" id="UP000800035"/>
    </source>
</evidence>
<dbReference type="EMBL" id="ML977061">
    <property type="protein sequence ID" value="KAF1948359.1"/>
    <property type="molecule type" value="Genomic_DNA"/>
</dbReference>
<gene>
    <name evidence="1" type="ORF">CC80DRAFT_317495</name>
</gene>
<reference evidence="1" key="1">
    <citation type="journal article" date="2020" name="Stud. Mycol.">
        <title>101 Dothideomycetes genomes: a test case for predicting lifestyles and emergence of pathogens.</title>
        <authorList>
            <person name="Haridas S."/>
            <person name="Albert R."/>
            <person name="Binder M."/>
            <person name="Bloem J."/>
            <person name="Labutti K."/>
            <person name="Salamov A."/>
            <person name="Andreopoulos B."/>
            <person name="Baker S."/>
            <person name="Barry K."/>
            <person name="Bills G."/>
            <person name="Bluhm B."/>
            <person name="Cannon C."/>
            <person name="Castanera R."/>
            <person name="Culley D."/>
            <person name="Daum C."/>
            <person name="Ezra D."/>
            <person name="Gonzalez J."/>
            <person name="Henrissat B."/>
            <person name="Kuo A."/>
            <person name="Liang C."/>
            <person name="Lipzen A."/>
            <person name="Lutzoni F."/>
            <person name="Magnuson J."/>
            <person name="Mondo S."/>
            <person name="Nolan M."/>
            <person name="Ohm R."/>
            <person name="Pangilinan J."/>
            <person name="Park H.-J."/>
            <person name="Ramirez L."/>
            <person name="Alfaro M."/>
            <person name="Sun H."/>
            <person name="Tritt A."/>
            <person name="Yoshinaga Y."/>
            <person name="Zwiers L.-H."/>
            <person name="Turgeon B."/>
            <person name="Goodwin S."/>
            <person name="Spatafora J."/>
            <person name="Crous P."/>
            <person name="Grigoriev I."/>
        </authorList>
    </citation>
    <scope>NUCLEOTIDE SEQUENCE</scope>
    <source>
        <strain evidence="1">CBS 675.92</strain>
    </source>
</reference>
<protein>
    <submittedName>
        <fullName evidence="1">Uncharacterized protein</fullName>
    </submittedName>
</protein>
<name>A0A6A5T9E8_9PLEO</name>
<proteinExistence type="predicted"/>
<organism evidence="1 2">
    <name type="scientific">Byssothecium circinans</name>
    <dbReference type="NCBI Taxonomy" id="147558"/>
    <lineage>
        <taxon>Eukaryota</taxon>
        <taxon>Fungi</taxon>
        <taxon>Dikarya</taxon>
        <taxon>Ascomycota</taxon>
        <taxon>Pezizomycotina</taxon>
        <taxon>Dothideomycetes</taxon>
        <taxon>Pleosporomycetidae</taxon>
        <taxon>Pleosporales</taxon>
        <taxon>Massarineae</taxon>
        <taxon>Massarinaceae</taxon>
        <taxon>Byssothecium</taxon>
    </lineage>
</organism>
<keyword evidence="2" id="KW-1185">Reference proteome</keyword>
<dbReference type="AlphaFoldDB" id="A0A6A5T9E8"/>
<sequence length="155" mass="17515">MGAVDLSNVQRVEIRDACARESSSNVTRYRRYIKVESKRSTARINMRRNGVLKRGIGPFWEILTDAWRSLTTQLCHVAIRSAMRWDSVSGGLLARVWPARTGHEMRIHGRVREAPFSPSGRYQPVACTFVSAERLPEWEENCSVGTGVVPRIGSE</sequence>
<accession>A0A6A5T9E8</accession>